<evidence type="ECO:0000313" key="2">
    <source>
        <dbReference type="Proteomes" id="UP000284868"/>
    </source>
</evidence>
<accession>A0A415NZX9</accession>
<dbReference type="Pfam" id="PF11687">
    <property type="entry name" value="DUF3284"/>
    <property type="match status" value="1"/>
</dbReference>
<name>A0A415NZX9_9FIRM</name>
<keyword evidence="2" id="KW-1185">Reference proteome</keyword>
<organism evidence="1 2">
    <name type="scientific">Amedibacillus dolichus</name>
    <dbReference type="NCBI Taxonomy" id="31971"/>
    <lineage>
        <taxon>Bacteria</taxon>
        <taxon>Bacillati</taxon>
        <taxon>Bacillota</taxon>
        <taxon>Erysipelotrichia</taxon>
        <taxon>Erysipelotrichales</taxon>
        <taxon>Erysipelotrichaceae</taxon>
        <taxon>Amedibacillus</taxon>
    </lineage>
</organism>
<reference evidence="1 2" key="1">
    <citation type="submission" date="2018-08" db="EMBL/GenBank/DDBJ databases">
        <title>A genome reference for cultivated species of the human gut microbiota.</title>
        <authorList>
            <person name="Zou Y."/>
            <person name="Xue W."/>
            <person name="Luo G."/>
        </authorList>
    </citation>
    <scope>NUCLEOTIDE SEQUENCE [LARGE SCALE GENOMIC DNA]</scope>
    <source>
        <strain evidence="1 2">AF35-6BH</strain>
    </source>
</reference>
<dbReference type="Proteomes" id="UP000284868">
    <property type="component" value="Unassembled WGS sequence"/>
</dbReference>
<protein>
    <submittedName>
        <fullName evidence="1">DUF3284 domain-containing protein</fullName>
    </submittedName>
</protein>
<comment type="caution">
    <text evidence="1">The sequence shown here is derived from an EMBL/GenBank/DDBJ whole genome shotgun (WGS) entry which is preliminary data.</text>
</comment>
<evidence type="ECO:0000313" key="1">
    <source>
        <dbReference type="EMBL" id="RHM06024.1"/>
    </source>
</evidence>
<dbReference type="AlphaFoldDB" id="A0A415NZX9"/>
<dbReference type="OrthoDB" id="1956914at2"/>
<dbReference type="EMBL" id="QRPK01000092">
    <property type="protein sequence ID" value="RHM06024.1"/>
    <property type="molecule type" value="Genomic_DNA"/>
</dbReference>
<sequence>MKATRIMNASCKQIQQLIQENVLEDIYQSSGKRISVDKLSAPFEYQKTLKNRMGKMGKVKASIDELSTYAYQASFFSAQGKNTLRYTWKVIDEGHVEVIYEEAYEANTKANDWNFHLMSFLYKRNNKKRMQTVLQYMEDALKQQAA</sequence>
<proteinExistence type="predicted"/>
<gene>
    <name evidence="1" type="ORF">DWZ83_10085</name>
</gene>
<dbReference type="InterPro" id="IPR021701">
    <property type="entry name" value="DUF3284"/>
</dbReference>
<dbReference type="RefSeq" id="WP_118365914.1">
    <property type="nucleotide sequence ID" value="NZ_QRPK01000092.1"/>
</dbReference>